<gene>
    <name evidence="2" type="ORF">OESDEN_03611</name>
</gene>
<dbReference type="Gene3D" id="1.10.10.1450">
    <property type="match status" value="1"/>
</dbReference>
<evidence type="ECO:0000313" key="3">
    <source>
        <dbReference type="Proteomes" id="UP000053660"/>
    </source>
</evidence>
<dbReference type="GO" id="GO:0035861">
    <property type="term" value="C:site of double-strand break"/>
    <property type="evidence" value="ECO:0007669"/>
    <property type="project" value="TreeGrafter"/>
</dbReference>
<keyword evidence="3" id="KW-1185">Reference proteome</keyword>
<dbReference type="GO" id="GO:0006303">
    <property type="term" value="P:double-strand break repair via nonhomologous end joining"/>
    <property type="evidence" value="ECO:0007669"/>
    <property type="project" value="TreeGrafter"/>
</dbReference>
<dbReference type="Proteomes" id="UP000053660">
    <property type="component" value="Unassembled WGS sequence"/>
</dbReference>
<evidence type="ECO:0000259" key="1">
    <source>
        <dbReference type="Pfam" id="PF17906"/>
    </source>
</evidence>
<accession>A0A0B1TKR4</accession>
<dbReference type="GO" id="GO:0044547">
    <property type="term" value="F:DNA topoisomerase binding"/>
    <property type="evidence" value="ECO:0007669"/>
    <property type="project" value="TreeGrafter"/>
</dbReference>
<dbReference type="InterPro" id="IPR052709">
    <property type="entry name" value="Transposase-MT_Hybrid"/>
</dbReference>
<dbReference type="GO" id="GO:0000793">
    <property type="term" value="C:condensed chromosome"/>
    <property type="evidence" value="ECO:0007669"/>
    <property type="project" value="TreeGrafter"/>
</dbReference>
<reference evidence="2 3" key="1">
    <citation type="submission" date="2014-03" db="EMBL/GenBank/DDBJ databases">
        <title>Draft genome of the hookworm Oesophagostomum dentatum.</title>
        <authorList>
            <person name="Mitreva M."/>
        </authorList>
    </citation>
    <scope>NUCLEOTIDE SEQUENCE [LARGE SCALE GENOMIC DNA]</scope>
    <source>
        <strain evidence="2 3">OD-Hann</strain>
    </source>
</reference>
<dbReference type="EMBL" id="KN549672">
    <property type="protein sequence ID" value="KHJ96427.1"/>
    <property type="molecule type" value="Genomic_DNA"/>
</dbReference>
<dbReference type="PANTHER" id="PTHR46060:SF2">
    <property type="entry name" value="HISTONE-LYSINE N-METHYLTRANSFERASE SETMAR"/>
    <property type="match status" value="1"/>
</dbReference>
<dbReference type="GO" id="GO:0042800">
    <property type="term" value="F:histone H3K4 methyltransferase activity"/>
    <property type="evidence" value="ECO:0007669"/>
    <property type="project" value="TreeGrafter"/>
</dbReference>
<dbReference type="PANTHER" id="PTHR46060">
    <property type="entry name" value="MARINER MOS1 TRANSPOSASE-LIKE PROTEIN"/>
    <property type="match status" value="1"/>
</dbReference>
<dbReference type="GO" id="GO:0000729">
    <property type="term" value="P:DNA double-strand break processing"/>
    <property type="evidence" value="ECO:0007669"/>
    <property type="project" value="TreeGrafter"/>
</dbReference>
<dbReference type="GO" id="GO:0005634">
    <property type="term" value="C:nucleus"/>
    <property type="evidence" value="ECO:0007669"/>
    <property type="project" value="TreeGrafter"/>
</dbReference>
<dbReference type="InterPro" id="IPR036397">
    <property type="entry name" value="RNaseH_sf"/>
</dbReference>
<dbReference type="GO" id="GO:0000014">
    <property type="term" value="F:single-stranded DNA endodeoxyribonuclease activity"/>
    <property type="evidence" value="ECO:0007669"/>
    <property type="project" value="TreeGrafter"/>
</dbReference>
<dbReference type="GO" id="GO:0003697">
    <property type="term" value="F:single-stranded DNA binding"/>
    <property type="evidence" value="ECO:0007669"/>
    <property type="project" value="TreeGrafter"/>
</dbReference>
<proteinExistence type="predicted"/>
<dbReference type="GO" id="GO:0015074">
    <property type="term" value="P:DNA integration"/>
    <property type="evidence" value="ECO:0007669"/>
    <property type="project" value="TreeGrafter"/>
</dbReference>
<dbReference type="GO" id="GO:0046975">
    <property type="term" value="F:histone H3K36 methyltransferase activity"/>
    <property type="evidence" value="ECO:0007669"/>
    <property type="project" value="TreeGrafter"/>
</dbReference>
<dbReference type="GO" id="GO:0003690">
    <property type="term" value="F:double-stranded DNA binding"/>
    <property type="evidence" value="ECO:0007669"/>
    <property type="project" value="TreeGrafter"/>
</dbReference>
<dbReference type="GO" id="GO:0031297">
    <property type="term" value="P:replication fork processing"/>
    <property type="evidence" value="ECO:0007669"/>
    <property type="project" value="TreeGrafter"/>
</dbReference>
<protein>
    <submittedName>
        <fullName evidence="2">Transposase</fullName>
    </submittedName>
</protein>
<dbReference type="GO" id="GO:0044774">
    <property type="term" value="P:mitotic DNA integrity checkpoint signaling"/>
    <property type="evidence" value="ECO:0007669"/>
    <property type="project" value="TreeGrafter"/>
</dbReference>
<dbReference type="InterPro" id="IPR041426">
    <property type="entry name" value="Mos1_HTH"/>
</dbReference>
<dbReference type="InterPro" id="IPR001888">
    <property type="entry name" value="Transposase_1"/>
</dbReference>
<dbReference type="Pfam" id="PF17906">
    <property type="entry name" value="HTH_48"/>
    <property type="match status" value="1"/>
</dbReference>
<dbReference type="Gene3D" id="3.30.420.10">
    <property type="entry name" value="Ribonuclease H-like superfamily/Ribonuclease H"/>
    <property type="match status" value="1"/>
</dbReference>
<dbReference type="AlphaFoldDB" id="A0A0B1TKR4"/>
<evidence type="ECO:0000313" key="2">
    <source>
        <dbReference type="EMBL" id="KHJ96427.1"/>
    </source>
</evidence>
<sequence length="182" mass="20936">MISEHQLRTVIYNEWRQEHSVSAATANINNIFGGGTVSPWAVNRWFNRFVLEDTELRRQLAALTSTTVNDDELLRCVKANPEASTRECAAILGCCQRTIVTHPDNLGCCRVMVRWIPPRRQIREETATQPRPDLHSRKHLLSVWCDAKGPIYYELLPAGRTVTASVYIDKLEKWLMQFEKNI</sequence>
<dbReference type="OrthoDB" id="5825689at2759"/>
<feature type="domain" description="Mos1 transposase HTH" evidence="1">
    <location>
        <begin position="5"/>
        <end position="49"/>
    </location>
</feature>
<dbReference type="Pfam" id="PF01359">
    <property type="entry name" value="Transposase_1"/>
    <property type="match status" value="1"/>
</dbReference>
<organism evidence="2 3">
    <name type="scientific">Oesophagostomum dentatum</name>
    <name type="common">Nodular worm</name>
    <dbReference type="NCBI Taxonomy" id="61180"/>
    <lineage>
        <taxon>Eukaryota</taxon>
        <taxon>Metazoa</taxon>
        <taxon>Ecdysozoa</taxon>
        <taxon>Nematoda</taxon>
        <taxon>Chromadorea</taxon>
        <taxon>Rhabditida</taxon>
        <taxon>Rhabditina</taxon>
        <taxon>Rhabditomorpha</taxon>
        <taxon>Strongyloidea</taxon>
        <taxon>Strongylidae</taxon>
        <taxon>Oesophagostomum</taxon>
    </lineage>
</organism>
<name>A0A0B1TKR4_OESDE</name>